<dbReference type="Proteomes" id="UP001151760">
    <property type="component" value="Unassembled WGS sequence"/>
</dbReference>
<protein>
    <submittedName>
        <fullName evidence="1">Uncharacterized protein</fullName>
    </submittedName>
</protein>
<keyword evidence="2" id="KW-1185">Reference proteome</keyword>
<evidence type="ECO:0000313" key="1">
    <source>
        <dbReference type="EMBL" id="GJT30228.1"/>
    </source>
</evidence>
<proteinExistence type="predicted"/>
<comment type="caution">
    <text evidence="1">The sequence shown here is derived from an EMBL/GenBank/DDBJ whole genome shotgun (WGS) entry which is preliminary data.</text>
</comment>
<name>A0ABQ5CVB7_9ASTR</name>
<gene>
    <name evidence="1" type="ORF">Tco_0910503</name>
</gene>
<evidence type="ECO:0000313" key="2">
    <source>
        <dbReference type="Proteomes" id="UP001151760"/>
    </source>
</evidence>
<reference evidence="1" key="1">
    <citation type="journal article" date="2022" name="Int. J. Mol. Sci.">
        <title>Draft Genome of Tanacetum Coccineum: Genomic Comparison of Closely Related Tanacetum-Family Plants.</title>
        <authorList>
            <person name="Yamashiro T."/>
            <person name="Shiraishi A."/>
            <person name="Nakayama K."/>
            <person name="Satake H."/>
        </authorList>
    </citation>
    <scope>NUCLEOTIDE SEQUENCE</scope>
</reference>
<organism evidence="1 2">
    <name type="scientific">Tanacetum coccineum</name>
    <dbReference type="NCBI Taxonomy" id="301880"/>
    <lineage>
        <taxon>Eukaryota</taxon>
        <taxon>Viridiplantae</taxon>
        <taxon>Streptophyta</taxon>
        <taxon>Embryophyta</taxon>
        <taxon>Tracheophyta</taxon>
        <taxon>Spermatophyta</taxon>
        <taxon>Magnoliopsida</taxon>
        <taxon>eudicotyledons</taxon>
        <taxon>Gunneridae</taxon>
        <taxon>Pentapetalae</taxon>
        <taxon>asterids</taxon>
        <taxon>campanulids</taxon>
        <taxon>Asterales</taxon>
        <taxon>Asteraceae</taxon>
        <taxon>Asteroideae</taxon>
        <taxon>Anthemideae</taxon>
        <taxon>Anthemidinae</taxon>
        <taxon>Tanacetum</taxon>
    </lineage>
</organism>
<dbReference type="EMBL" id="BQNB010014607">
    <property type="protein sequence ID" value="GJT30228.1"/>
    <property type="molecule type" value="Genomic_DNA"/>
</dbReference>
<accession>A0ABQ5CVB7</accession>
<sequence>MLDSTKIYQRTFPISLDHEPSLEKNILSFFREDCILAFQTLKKKVDEAPILIAFQLGPTFEIMWMQVIMHIGIAVSRTRIEKLFDHFITLARQCLKQKRITQQHERKGSACVKDAKDDCCDGLTLLQEFDFKVYQDTKGDENYAVTQPLSSENLTKIILSKEITETFPLGL</sequence>
<reference evidence="1" key="2">
    <citation type="submission" date="2022-01" db="EMBL/GenBank/DDBJ databases">
        <authorList>
            <person name="Yamashiro T."/>
            <person name="Shiraishi A."/>
            <person name="Satake H."/>
            <person name="Nakayama K."/>
        </authorList>
    </citation>
    <scope>NUCLEOTIDE SEQUENCE</scope>
</reference>